<evidence type="ECO:0000313" key="2">
    <source>
        <dbReference type="Proteomes" id="UP000217999"/>
    </source>
</evidence>
<gene>
    <name evidence="1" type="ORF">CK620_02770</name>
</gene>
<dbReference type="EMBL" id="NSJF01000001">
    <property type="protein sequence ID" value="PAT36152.1"/>
    <property type="molecule type" value="Genomic_DNA"/>
</dbReference>
<name>A0A2A2AEH7_9BURK</name>
<accession>A0A2A2AEH7</accession>
<reference evidence="1 2" key="1">
    <citation type="submission" date="2017-08" db="EMBL/GenBank/DDBJ databases">
        <title>WGS of Clinical strains of the CDC Group NO-1 linked to zoonotic infections in humans.</title>
        <authorList>
            <person name="Bernier A.-M."/>
            <person name="Bernard K."/>
        </authorList>
    </citation>
    <scope>NUCLEOTIDE SEQUENCE [LARGE SCALE GENOMIC DNA]</scope>
    <source>
        <strain evidence="1 2">NML03-0146</strain>
    </source>
</reference>
<sequence length="203" mass="23202">MTDWLSLLLLLAVLGWVLCLRYQRQRIAFLGQYLAGLKIEHHMGLLTQGYLRAIHEDDPQRQAQIWDTFAHSERSVAEHIERLSAAIAQAPAERTRIGRWALCLPYVEQLLPSATRDFKALLRLHAQGVRAVVDNTQGLPPKARAYQLMAELLLLQHSCHWFCKSRLVADARLQARHQVTHQKVLDSVSAATGQAYRQWLQRG</sequence>
<organism evidence="1 2">
    <name type="scientific">Vandammella animalimorsus</name>
    <dbReference type="NCBI Taxonomy" id="2029117"/>
    <lineage>
        <taxon>Bacteria</taxon>
        <taxon>Pseudomonadati</taxon>
        <taxon>Pseudomonadota</taxon>
        <taxon>Betaproteobacteria</taxon>
        <taxon>Burkholderiales</taxon>
        <taxon>Comamonadaceae</taxon>
        <taxon>Vandammella</taxon>
    </lineage>
</organism>
<dbReference type="AlphaFoldDB" id="A0A2A2AEH7"/>
<evidence type="ECO:0000313" key="1">
    <source>
        <dbReference type="EMBL" id="PAT36152.1"/>
    </source>
</evidence>
<proteinExistence type="predicted"/>
<protein>
    <submittedName>
        <fullName evidence="1">Uncharacterized protein</fullName>
    </submittedName>
</protein>
<dbReference type="Proteomes" id="UP000217999">
    <property type="component" value="Unassembled WGS sequence"/>
</dbReference>
<comment type="caution">
    <text evidence="1">The sequence shown here is derived from an EMBL/GenBank/DDBJ whole genome shotgun (WGS) entry which is preliminary data.</text>
</comment>